<comment type="similarity">
    <text evidence="1">Belongs to the helicase family.</text>
</comment>
<evidence type="ECO:0000313" key="4">
    <source>
        <dbReference type="RefSeq" id="XP_022236959.1"/>
    </source>
</evidence>
<evidence type="ECO:0000313" key="3">
    <source>
        <dbReference type="Proteomes" id="UP000694941"/>
    </source>
</evidence>
<organism evidence="3 4">
    <name type="scientific">Limulus polyphemus</name>
    <name type="common">Atlantic horseshoe crab</name>
    <dbReference type="NCBI Taxonomy" id="6850"/>
    <lineage>
        <taxon>Eukaryota</taxon>
        <taxon>Metazoa</taxon>
        <taxon>Ecdysozoa</taxon>
        <taxon>Arthropoda</taxon>
        <taxon>Chelicerata</taxon>
        <taxon>Merostomata</taxon>
        <taxon>Xiphosura</taxon>
        <taxon>Limulidae</taxon>
        <taxon>Limulus</taxon>
    </lineage>
</organism>
<evidence type="ECO:0000259" key="2">
    <source>
        <dbReference type="Pfam" id="PF05970"/>
    </source>
</evidence>
<dbReference type="RefSeq" id="XP_022236959.1">
    <property type="nucleotide sequence ID" value="XM_022381251.1"/>
</dbReference>
<keyword evidence="1" id="KW-0234">DNA repair</keyword>
<dbReference type="Pfam" id="PF05970">
    <property type="entry name" value="PIF1"/>
    <property type="match status" value="1"/>
</dbReference>
<keyword evidence="1" id="KW-0547">Nucleotide-binding</keyword>
<keyword evidence="1" id="KW-0233">DNA recombination</keyword>
<keyword evidence="3" id="KW-1185">Reference proteome</keyword>
<gene>
    <name evidence="4" type="primary">LOC106477810</name>
</gene>
<proteinExistence type="inferred from homology"/>
<evidence type="ECO:0000256" key="1">
    <source>
        <dbReference type="RuleBase" id="RU363044"/>
    </source>
</evidence>
<dbReference type="GeneID" id="106477810"/>
<dbReference type="PANTHER" id="PTHR10492:SF57">
    <property type="entry name" value="ATP-DEPENDENT DNA HELICASE"/>
    <property type="match status" value="1"/>
</dbReference>
<feature type="domain" description="DNA helicase Pif1-like DEAD-box helicase" evidence="2">
    <location>
        <begin position="2"/>
        <end position="56"/>
    </location>
</feature>
<keyword evidence="1" id="KW-0227">DNA damage</keyword>
<dbReference type="InterPro" id="IPR010285">
    <property type="entry name" value="DNA_helicase_pif1-like_DEAD"/>
</dbReference>
<dbReference type="PANTHER" id="PTHR10492">
    <property type="match status" value="1"/>
</dbReference>
<protein>
    <recommendedName>
        <fullName evidence="1">ATP-dependent DNA helicase</fullName>
        <ecNumber evidence="1">5.6.2.3</ecNumber>
    </recommendedName>
</protein>
<reference evidence="4" key="1">
    <citation type="submission" date="2025-08" db="UniProtKB">
        <authorList>
            <consortium name="RefSeq"/>
        </authorList>
    </citation>
    <scope>IDENTIFICATION</scope>
    <source>
        <tissue evidence="4">Muscle</tissue>
    </source>
</reference>
<dbReference type="Proteomes" id="UP000694941">
    <property type="component" value="Unplaced"/>
</dbReference>
<name>A0ABM1S004_LIMPO</name>
<accession>A0ABM1S004</accession>
<dbReference type="EC" id="5.6.2.3" evidence="1"/>
<comment type="catalytic activity">
    <reaction evidence="1">
        <text>ATP + H2O = ADP + phosphate + H(+)</text>
        <dbReference type="Rhea" id="RHEA:13065"/>
        <dbReference type="ChEBI" id="CHEBI:15377"/>
        <dbReference type="ChEBI" id="CHEBI:15378"/>
        <dbReference type="ChEBI" id="CHEBI:30616"/>
        <dbReference type="ChEBI" id="CHEBI:43474"/>
        <dbReference type="ChEBI" id="CHEBI:456216"/>
        <dbReference type="EC" id="5.6.2.3"/>
    </reaction>
</comment>
<sequence>MRADEINASLKRSFMWSTIQHLSLTVNMRVRFGEEQGVEEFSEVLLKVGDGTLENTDGLINIPPSLGTIVESQEQLIDSVFLGVHELLNLESAWLCDCAILTPTNEQATEINKKVMSLFQSEERTYKSVNTVLNQDHAVHYPAEFLDSVTAPGLPAHELTLKRLLYDDYQQVTGPDIVHCRGRAQWI</sequence>
<comment type="cofactor">
    <cofactor evidence="1">
        <name>Mg(2+)</name>
        <dbReference type="ChEBI" id="CHEBI:18420"/>
    </cofactor>
</comment>
<keyword evidence="1" id="KW-0067">ATP-binding</keyword>
<keyword evidence="1" id="KW-0347">Helicase</keyword>
<keyword evidence="1" id="KW-0378">Hydrolase</keyword>